<evidence type="ECO:0000313" key="3">
    <source>
        <dbReference type="Proteomes" id="UP001500542"/>
    </source>
</evidence>
<accession>A0ABP4CAC7</accession>
<comment type="caution">
    <text evidence="2">The sequence shown here is derived from an EMBL/GenBank/DDBJ whole genome shotgun (WGS) entry which is preliminary data.</text>
</comment>
<reference evidence="3" key="1">
    <citation type="journal article" date="2019" name="Int. J. Syst. Evol. Microbiol.">
        <title>The Global Catalogue of Microorganisms (GCM) 10K type strain sequencing project: providing services to taxonomists for standard genome sequencing and annotation.</title>
        <authorList>
            <consortium name="The Broad Institute Genomics Platform"/>
            <consortium name="The Broad Institute Genome Sequencing Center for Infectious Disease"/>
            <person name="Wu L."/>
            <person name="Ma J."/>
        </authorList>
    </citation>
    <scope>NUCLEOTIDE SEQUENCE [LARGE SCALE GENOMIC DNA]</scope>
    <source>
        <strain evidence="3">JCM 10977</strain>
    </source>
</reference>
<name>A0ABP4CAC7_9ACTN</name>
<evidence type="ECO:0000256" key="1">
    <source>
        <dbReference type="SAM" id="MobiDB-lite"/>
    </source>
</evidence>
<sequence>MPPTSPNLEGLPEPRELHARFSAEYPLDWGEPLWSKAQIAAEYGVRATRLALLQLEAIGWRNAEATKELLGSVADGAKLYQLERRIKSPQSLARKLKKQIGSSRRQPSLEDLQRYTMMTGDHTRLVDLLKETASRLQDRGWELKRIRNSYVPGSRYKGIHLDTHDPRGQRIEVQVHSAASIAVKEATTRPYEVERDERRSKPERELARRECIRLSESLPTPYGLDRLTELGGCPVTARGYGLDRNPDRPNATMSPQQSSNRRAGIVRWADRKGQEL</sequence>
<feature type="region of interest" description="Disordered" evidence="1">
    <location>
        <begin position="238"/>
        <end position="276"/>
    </location>
</feature>
<keyword evidence="3" id="KW-1185">Reference proteome</keyword>
<protein>
    <submittedName>
        <fullName evidence="2">Uncharacterized protein</fullName>
    </submittedName>
</protein>
<proteinExistence type="predicted"/>
<organism evidence="2 3">
    <name type="scientific">Kribbella koreensis</name>
    <dbReference type="NCBI Taxonomy" id="57909"/>
    <lineage>
        <taxon>Bacteria</taxon>
        <taxon>Bacillati</taxon>
        <taxon>Actinomycetota</taxon>
        <taxon>Actinomycetes</taxon>
        <taxon>Propionibacteriales</taxon>
        <taxon>Kribbellaceae</taxon>
        <taxon>Kribbella</taxon>
    </lineage>
</organism>
<dbReference type="EMBL" id="BAAAHK010000022">
    <property type="protein sequence ID" value="GAA0961564.1"/>
    <property type="molecule type" value="Genomic_DNA"/>
</dbReference>
<feature type="compositionally biased region" description="Polar residues" evidence="1">
    <location>
        <begin position="251"/>
        <end position="261"/>
    </location>
</feature>
<evidence type="ECO:0000313" key="2">
    <source>
        <dbReference type="EMBL" id="GAA0961564.1"/>
    </source>
</evidence>
<gene>
    <name evidence="2" type="ORF">GCM10009554_78240</name>
</gene>
<dbReference type="Proteomes" id="UP001500542">
    <property type="component" value="Unassembled WGS sequence"/>
</dbReference>